<dbReference type="PROSITE" id="PS50970">
    <property type="entry name" value="HCY"/>
    <property type="match status" value="1"/>
</dbReference>
<proteinExistence type="predicted"/>
<reference evidence="5 6" key="1">
    <citation type="submission" date="2024-08" db="EMBL/GenBank/DDBJ databases">
        <title>Whole-genome sequencing of halo(alkali)philic microorganisms from hypersaline lakes.</title>
        <authorList>
            <person name="Sorokin D.Y."/>
            <person name="Merkel A.Y."/>
            <person name="Messina E."/>
            <person name="Yakimov M."/>
        </authorList>
    </citation>
    <scope>NUCLEOTIDE SEQUENCE [LARGE SCALE GENOMIC DNA]</scope>
    <source>
        <strain evidence="5 6">Cl-TMA</strain>
    </source>
</reference>
<dbReference type="PANTHER" id="PTHR11103:SF18">
    <property type="entry name" value="SLR1189 PROTEIN"/>
    <property type="match status" value="1"/>
</dbReference>
<protein>
    <submittedName>
        <fullName evidence="5">Homocysteine S-methyltransferase family protein</fullName>
    </submittedName>
</protein>
<evidence type="ECO:0000256" key="2">
    <source>
        <dbReference type="ARBA" id="ARBA00022679"/>
    </source>
</evidence>
<comment type="caution">
    <text evidence="5">The sequence shown here is derived from an EMBL/GenBank/DDBJ whole genome shotgun (WGS) entry which is preliminary data.</text>
</comment>
<dbReference type="PANTHER" id="PTHR11103">
    <property type="entry name" value="SLR1189 PROTEIN"/>
    <property type="match status" value="1"/>
</dbReference>
<sequence>MEPQPEASSVRNRLEAGAALLLDGGMGQELIARGVDASTGLWSAQALFDHPDTVMAVHRAFIDAGADVVTTNTYATTRRRIPDCATFWHLNRKACELAVRAREDSGRPVAIAGSLAPLHGSYRPDLVRSADELAPQYAEQAEVLCGYVDLFLCETMSTATEAQAAARGAGSTGKPVWVSWTLADDGSGRLRSGETIAEAIAGLDGLDVEAVLVNCSIPESIAAAMPELANSAGRPFGGYANGFTPIRGGVDDGRALPDTRQDLDPEAYAGHARQWLSQGARIVGGCCEVGPAHIAELRRHLA</sequence>
<comment type="cofactor">
    <cofactor evidence="3">
        <name>Zn(2+)</name>
        <dbReference type="ChEBI" id="CHEBI:29105"/>
    </cofactor>
</comment>
<keyword evidence="3" id="KW-0862">Zinc</keyword>
<dbReference type="RefSeq" id="WP_373654787.1">
    <property type="nucleotide sequence ID" value="NZ_JBGUAW010000002.1"/>
</dbReference>
<dbReference type="InterPro" id="IPR036589">
    <property type="entry name" value="HCY_dom_sf"/>
</dbReference>
<dbReference type="InterPro" id="IPR003726">
    <property type="entry name" value="HCY_dom"/>
</dbReference>
<feature type="domain" description="Hcy-binding" evidence="4">
    <location>
        <begin position="8"/>
        <end position="301"/>
    </location>
</feature>
<accession>A0ABV4TS85</accession>
<feature type="binding site" evidence="3">
    <location>
        <position position="286"/>
    </location>
    <ligand>
        <name>Zn(2+)</name>
        <dbReference type="ChEBI" id="CHEBI:29105"/>
    </ligand>
</feature>
<evidence type="ECO:0000256" key="3">
    <source>
        <dbReference type="PROSITE-ProRule" id="PRU00333"/>
    </source>
</evidence>
<dbReference type="Gene3D" id="3.20.20.330">
    <property type="entry name" value="Homocysteine-binding-like domain"/>
    <property type="match status" value="1"/>
</dbReference>
<feature type="binding site" evidence="3">
    <location>
        <position position="287"/>
    </location>
    <ligand>
        <name>Zn(2+)</name>
        <dbReference type="ChEBI" id="CHEBI:29105"/>
    </ligand>
</feature>
<dbReference type="SUPFAM" id="SSF82282">
    <property type="entry name" value="Homocysteine S-methyltransferase"/>
    <property type="match status" value="1"/>
</dbReference>
<dbReference type="PIRSF" id="PIRSF037505">
    <property type="entry name" value="Betaine_HMT"/>
    <property type="match status" value="1"/>
</dbReference>
<evidence type="ECO:0000256" key="1">
    <source>
        <dbReference type="ARBA" id="ARBA00022603"/>
    </source>
</evidence>
<evidence type="ECO:0000313" key="6">
    <source>
        <dbReference type="Proteomes" id="UP001575181"/>
    </source>
</evidence>
<dbReference type="InterPro" id="IPR017226">
    <property type="entry name" value="BHMT-like"/>
</dbReference>
<dbReference type="Pfam" id="PF02574">
    <property type="entry name" value="S-methyl_trans"/>
    <property type="match status" value="1"/>
</dbReference>
<gene>
    <name evidence="5" type="ORF">ACERLL_04150</name>
</gene>
<keyword evidence="6" id="KW-1185">Reference proteome</keyword>
<organism evidence="5 6">
    <name type="scientific">Thiohalorhabdus methylotrophus</name>
    <dbReference type="NCBI Taxonomy" id="3242694"/>
    <lineage>
        <taxon>Bacteria</taxon>
        <taxon>Pseudomonadati</taxon>
        <taxon>Pseudomonadota</taxon>
        <taxon>Gammaproteobacteria</taxon>
        <taxon>Thiohalorhabdales</taxon>
        <taxon>Thiohalorhabdaceae</taxon>
        <taxon>Thiohalorhabdus</taxon>
    </lineage>
</organism>
<keyword evidence="2 3" id="KW-0808">Transferase</keyword>
<dbReference type="EMBL" id="JBGUAW010000002">
    <property type="protein sequence ID" value="MFA9460009.1"/>
    <property type="molecule type" value="Genomic_DNA"/>
</dbReference>
<keyword evidence="3" id="KW-0479">Metal-binding</keyword>
<feature type="binding site" evidence="3">
    <location>
        <position position="215"/>
    </location>
    <ligand>
        <name>Zn(2+)</name>
        <dbReference type="ChEBI" id="CHEBI:29105"/>
    </ligand>
</feature>
<evidence type="ECO:0000313" key="5">
    <source>
        <dbReference type="EMBL" id="MFA9460009.1"/>
    </source>
</evidence>
<evidence type="ECO:0000259" key="4">
    <source>
        <dbReference type="PROSITE" id="PS50970"/>
    </source>
</evidence>
<dbReference type="Proteomes" id="UP001575181">
    <property type="component" value="Unassembled WGS sequence"/>
</dbReference>
<name>A0ABV4TS85_9GAMM</name>
<keyword evidence="1 3" id="KW-0489">Methyltransferase</keyword>